<sequence length="151" mass="16930">MHAPAIVVAKRFPFHFLPFAPCLLGAHGRMHAGVRHLLGFKNTSMLRFEGCRMEIIMQSFDSFATFNNLNLYPFSVFNTNAFLELNPILCLHQEVQVHSHIPFHPCLLACRRVVIAQARHSKPSQCFLNKHTLACGGSDLQLNGGTFSVVL</sequence>
<dbReference type="AlphaFoldDB" id="A0A9D4UVQ5"/>
<dbReference type="Proteomes" id="UP000886520">
    <property type="component" value="Chromosome 10"/>
</dbReference>
<protein>
    <submittedName>
        <fullName evidence="1">Uncharacterized protein</fullName>
    </submittedName>
</protein>
<organism evidence="1 2">
    <name type="scientific">Adiantum capillus-veneris</name>
    <name type="common">Maidenhair fern</name>
    <dbReference type="NCBI Taxonomy" id="13818"/>
    <lineage>
        <taxon>Eukaryota</taxon>
        <taxon>Viridiplantae</taxon>
        <taxon>Streptophyta</taxon>
        <taxon>Embryophyta</taxon>
        <taxon>Tracheophyta</taxon>
        <taxon>Polypodiopsida</taxon>
        <taxon>Polypodiidae</taxon>
        <taxon>Polypodiales</taxon>
        <taxon>Pteridineae</taxon>
        <taxon>Pteridaceae</taxon>
        <taxon>Vittarioideae</taxon>
        <taxon>Adiantum</taxon>
    </lineage>
</organism>
<accession>A0A9D4UVQ5</accession>
<proteinExistence type="predicted"/>
<comment type="caution">
    <text evidence="1">The sequence shown here is derived from an EMBL/GenBank/DDBJ whole genome shotgun (WGS) entry which is preliminary data.</text>
</comment>
<evidence type="ECO:0000313" key="1">
    <source>
        <dbReference type="EMBL" id="KAI5074705.1"/>
    </source>
</evidence>
<reference evidence="1" key="1">
    <citation type="submission" date="2021-01" db="EMBL/GenBank/DDBJ databases">
        <title>Adiantum capillus-veneris genome.</title>
        <authorList>
            <person name="Fang Y."/>
            <person name="Liao Q."/>
        </authorList>
    </citation>
    <scope>NUCLEOTIDE SEQUENCE</scope>
    <source>
        <strain evidence="1">H3</strain>
        <tissue evidence="1">Leaf</tissue>
    </source>
</reference>
<keyword evidence="2" id="KW-1185">Reference proteome</keyword>
<name>A0A9D4UVQ5_ADICA</name>
<gene>
    <name evidence="1" type="ORF">GOP47_0010666</name>
</gene>
<dbReference type="EMBL" id="JABFUD020000010">
    <property type="protein sequence ID" value="KAI5074705.1"/>
    <property type="molecule type" value="Genomic_DNA"/>
</dbReference>
<evidence type="ECO:0000313" key="2">
    <source>
        <dbReference type="Proteomes" id="UP000886520"/>
    </source>
</evidence>